<dbReference type="Gene3D" id="3.30.720.110">
    <property type="match status" value="1"/>
</dbReference>
<accession>A0A8J3J1W3</accession>
<feature type="domain" description="VOC" evidence="1">
    <location>
        <begin position="13"/>
        <end position="140"/>
    </location>
</feature>
<sequence length="165" mass="17713">MATKKAPDPIPTTYRRVTPCLVVNDAGKALEFYGEVFGATVRLRFPGPDGSIAHAEMEIGDAVVIVEDASPFLGTQAPPPGGLPGTPVFQYVYVADVDAVVARAAELGATVRRPPQDQFYGARDAFILDPYGQAWTVASHIEDVSSEEATRRMTAMAARTTEEDQ</sequence>
<dbReference type="InterPro" id="IPR029068">
    <property type="entry name" value="Glyas_Bleomycin-R_OHBP_Dase"/>
</dbReference>
<dbReference type="SUPFAM" id="SSF54593">
    <property type="entry name" value="Glyoxalase/Bleomycin resistance protein/Dihydroxybiphenyl dioxygenase"/>
    <property type="match status" value="1"/>
</dbReference>
<comment type="caution">
    <text evidence="2">The sequence shown here is derived from an EMBL/GenBank/DDBJ whole genome shotgun (WGS) entry which is preliminary data.</text>
</comment>
<dbReference type="InterPro" id="IPR037523">
    <property type="entry name" value="VOC_core"/>
</dbReference>
<proteinExistence type="predicted"/>
<dbReference type="EMBL" id="BOMB01000004">
    <property type="protein sequence ID" value="GID10006.1"/>
    <property type="molecule type" value="Genomic_DNA"/>
</dbReference>
<dbReference type="Gene3D" id="3.30.720.120">
    <property type="match status" value="1"/>
</dbReference>
<dbReference type="RefSeq" id="WP_203655072.1">
    <property type="nucleotide sequence ID" value="NZ_BAAAZM010000002.1"/>
</dbReference>
<dbReference type="AlphaFoldDB" id="A0A8J3J1W3"/>
<gene>
    <name evidence="2" type="ORF">Aru02nite_08950</name>
</gene>
<evidence type="ECO:0000313" key="2">
    <source>
        <dbReference type="EMBL" id="GID10006.1"/>
    </source>
</evidence>
<evidence type="ECO:0000313" key="3">
    <source>
        <dbReference type="Proteomes" id="UP000612808"/>
    </source>
</evidence>
<dbReference type="PANTHER" id="PTHR34109:SF1">
    <property type="entry name" value="VOC DOMAIN-CONTAINING PROTEIN"/>
    <property type="match status" value="1"/>
</dbReference>
<dbReference type="PANTHER" id="PTHR34109">
    <property type="entry name" value="BNAUNNG04460D PROTEIN-RELATED"/>
    <property type="match status" value="1"/>
</dbReference>
<name>A0A8J3J1W3_9ACTN</name>
<reference evidence="2" key="1">
    <citation type="submission" date="2021-01" db="EMBL/GenBank/DDBJ databases">
        <title>Whole genome shotgun sequence of Actinocatenispora rupis NBRC 107355.</title>
        <authorList>
            <person name="Komaki H."/>
            <person name="Tamura T."/>
        </authorList>
    </citation>
    <scope>NUCLEOTIDE SEQUENCE</scope>
    <source>
        <strain evidence="2">NBRC 107355</strain>
    </source>
</reference>
<keyword evidence="3" id="KW-1185">Reference proteome</keyword>
<dbReference type="InterPro" id="IPR004360">
    <property type="entry name" value="Glyas_Fos-R_dOase_dom"/>
</dbReference>
<evidence type="ECO:0000259" key="1">
    <source>
        <dbReference type="PROSITE" id="PS51819"/>
    </source>
</evidence>
<dbReference type="PROSITE" id="PS51819">
    <property type="entry name" value="VOC"/>
    <property type="match status" value="1"/>
</dbReference>
<protein>
    <submittedName>
        <fullName evidence="2">Glyoxalase</fullName>
    </submittedName>
</protein>
<dbReference type="Pfam" id="PF00903">
    <property type="entry name" value="Glyoxalase"/>
    <property type="match status" value="1"/>
</dbReference>
<organism evidence="2 3">
    <name type="scientific">Actinocatenispora rupis</name>
    <dbReference type="NCBI Taxonomy" id="519421"/>
    <lineage>
        <taxon>Bacteria</taxon>
        <taxon>Bacillati</taxon>
        <taxon>Actinomycetota</taxon>
        <taxon>Actinomycetes</taxon>
        <taxon>Micromonosporales</taxon>
        <taxon>Micromonosporaceae</taxon>
        <taxon>Actinocatenispora</taxon>
    </lineage>
</organism>
<dbReference type="Proteomes" id="UP000612808">
    <property type="component" value="Unassembled WGS sequence"/>
</dbReference>